<name>A0A383AGQ8_9ZZZZ</name>
<evidence type="ECO:0000313" key="2">
    <source>
        <dbReference type="EMBL" id="SVE06345.1"/>
    </source>
</evidence>
<sequence length="66" mass="7877">MQDNKPQLLCEKEVQREYGLNARTLQRERSLGTGVPYVKMGRRVLYKRADLDKFIEKHTVGDYRYD</sequence>
<dbReference type="InterPro" id="IPR009061">
    <property type="entry name" value="DNA-bd_dom_put_sf"/>
</dbReference>
<feature type="domain" description="Helix-turn-helix" evidence="1">
    <location>
        <begin position="12"/>
        <end position="58"/>
    </location>
</feature>
<proteinExistence type="predicted"/>
<dbReference type="InterPro" id="IPR041657">
    <property type="entry name" value="HTH_17"/>
</dbReference>
<reference evidence="2" key="1">
    <citation type="submission" date="2018-05" db="EMBL/GenBank/DDBJ databases">
        <authorList>
            <person name="Lanie J.A."/>
            <person name="Ng W.-L."/>
            <person name="Kazmierczak K.M."/>
            <person name="Andrzejewski T.M."/>
            <person name="Davidsen T.M."/>
            <person name="Wayne K.J."/>
            <person name="Tettelin H."/>
            <person name="Glass J.I."/>
            <person name="Rusch D."/>
            <person name="Podicherti R."/>
            <person name="Tsui H.-C.T."/>
            <person name="Winkler M.E."/>
        </authorList>
    </citation>
    <scope>NUCLEOTIDE SEQUENCE</scope>
</reference>
<dbReference type="EMBL" id="UINC01191614">
    <property type="protein sequence ID" value="SVE06345.1"/>
    <property type="molecule type" value="Genomic_DNA"/>
</dbReference>
<protein>
    <recommendedName>
        <fullName evidence="1">Helix-turn-helix domain-containing protein</fullName>
    </recommendedName>
</protein>
<organism evidence="2">
    <name type="scientific">marine metagenome</name>
    <dbReference type="NCBI Taxonomy" id="408172"/>
    <lineage>
        <taxon>unclassified sequences</taxon>
        <taxon>metagenomes</taxon>
        <taxon>ecological metagenomes</taxon>
    </lineage>
</organism>
<dbReference type="AlphaFoldDB" id="A0A383AGQ8"/>
<gene>
    <name evidence="2" type="ORF">METZ01_LOCUS459199</name>
</gene>
<accession>A0A383AGQ8</accession>
<dbReference type="Pfam" id="PF12728">
    <property type="entry name" value="HTH_17"/>
    <property type="match status" value="1"/>
</dbReference>
<evidence type="ECO:0000259" key="1">
    <source>
        <dbReference type="Pfam" id="PF12728"/>
    </source>
</evidence>
<dbReference type="SUPFAM" id="SSF46955">
    <property type="entry name" value="Putative DNA-binding domain"/>
    <property type="match status" value="1"/>
</dbReference>